<evidence type="ECO:0000313" key="4">
    <source>
        <dbReference type="EMBL" id="CAL5218741.1"/>
    </source>
</evidence>
<feature type="region of interest" description="Disordered" evidence="3">
    <location>
        <begin position="228"/>
        <end position="305"/>
    </location>
</feature>
<keyword evidence="5" id="KW-1185">Reference proteome</keyword>
<comment type="caution">
    <text evidence="4">The sequence shown here is derived from an EMBL/GenBank/DDBJ whole genome shotgun (WGS) entry which is preliminary data.</text>
</comment>
<dbReference type="InterPro" id="IPR004882">
    <property type="entry name" value="Luc7-rel"/>
</dbReference>
<evidence type="ECO:0000256" key="3">
    <source>
        <dbReference type="SAM" id="MobiDB-lite"/>
    </source>
</evidence>
<sequence length="305" mass="36349">MDETRRLLDELMGADRNGEPLPEKRRLDDKDVCHYYLAGMCPFEEFERTKHDVGPCPLAAGHDDDLRAEFEALRPEEKDRLGFERELLKYIDKLMLELNTKVRRNEERLAKENVPVIGIDDQKVLDRMGQEMQEMLRRSEVLGEQGDVDGSQAAATQAEAIKARRKELEEEALETAKANINRYGEQEVCPYSGVIVNKEESRMRDHKNGRNYRAWVKTHEVYNKLKEALKKQEPNNGHRSVSRDRQQDHKSSRHHERDRDRDRERDRDRDRDRHKREQDRRRRERDDSRDDRPSSRRRHDSSTRR</sequence>
<dbReference type="Pfam" id="PF03194">
    <property type="entry name" value="LUC7"/>
    <property type="match status" value="1"/>
</dbReference>
<organism evidence="4 5">
    <name type="scientific">Coccomyxa viridis</name>
    <dbReference type="NCBI Taxonomy" id="1274662"/>
    <lineage>
        <taxon>Eukaryota</taxon>
        <taxon>Viridiplantae</taxon>
        <taxon>Chlorophyta</taxon>
        <taxon>core chlorophytes</taxon>
        <taxon>Trebouxiophyceae</taxon>
        <taxon>Trebouxiophyceae incertae sedis</taxon>
        <taxon>Coccomyxaceae</taxon>
        <taxon>Coccomyxa</taxon>
    </lineage>
</organism>
<evidence type="ECO:0000256" key="1">
    <source>
        <dbReference type="ARBA" id="ARBA00005655"/>
    </source>
</evidence>
<protein>
    <submittedName>
        <fullName evidence="4">G457 protein</fullName>
    </submittedName>
</protein>
<dbReference type="EMBL" id="CAXHTA020000001">
    <property type="protein sequence ID" value="CAL5218741.1"/>
    <property type="molecule type" value="Genomic_DNA"/>
</dbReference>
<accession>A0ABP1FHD0</accession>
<name>A0ABP1FHD0_9CHLO</name>
<dbReference type="PANTHER" id="PTHR12375">
    <property type="entry name" value="RNA-BINDING PROTEIN LUC7-RELATED"/>
    <property type="match status" value="1"/>
</dbReference>
<gene>
    <name evidence="4" type="primary">g457</name>
    <name evidence="4" type="ORF">VP750_LOCUS400</name>
</gene>
<dbReference type="Proteomes" id="UP001497392">
    <property type="component" value="Unassembled WGS sequence"/>
</dbReference>
<comment type="similarity">
    <text evidence="1">Belongs to the Luc7 family.</text>
</comment>
<feature type="compositionally biased region" description="Basic and acidic residues" evidence="3">
    <location>
        <begin position="241"/>
        <end position="305"/>
    </location>
</feature>
<feature type="region of interest" description="Disordered" evidence="3">
    <location>
        <begin position="1"/>
        <end position="24"/>
    </location>
</feature>
<evidence type="ECO:0000313" key="5">
    <source>
        <dbReference type="Proteomes" id="UP001497392"/>
    </source>
</evidence>
<keyword evidence="2" id="KW-0175">Coiled coil</keyword>
<evidence type="ECO:0000256" key="2">
    <source>
        <dbReference type="SAM" id="Coils"/>
    </source>
</evidence>
<proteinExistence type="inferred from homology"/>
<reference evidence="4 5" key="1">
    <citation type="submission" date="2024-06" db="EMBL/GenBank/DDBJ databases">
        <authorList>
            <person name="Kraege A."/>
            <person name="Thomma B."/>
        </authorList>
    </citation>
    <scope>NUCLEOTIDE SEQUENCE [LARGE SCALE GENOMIC DNA]</scope>
</reference>
<feature type="coiled-coil region" evidence="2">
    <location>
        <begin position="151"/>
        <end position="186"/>
    </location>
</feature>